<accession>A0A9P5ZSK0</accession>
<dbReference type="Proteomes" id="UP000807025">
    <property type="component" value="Unassembled WGS sequence"/>
</dbReference>
<evidence type="ECO:0000256" key="1">
    <source>
        <dbReference type="SAM" id="MobiDB-lite"/>
    </source>
</evidence>
<keyword evidence="3" id="KW-1185">Reference proteome</keyword>
<dbReference type="AlphaFoldDB" id="A0A9P5ZSK0"/>
<name>A0A9P5ZSK0_PLEER</name>
<gene>
    <name evidence="2" type="ORF">BDN71DRAFT_1450554</name>
</gene>
<organism evidence="2 3">
    <name type="scientific">Pleurotus eryngii</name>
    <name type="common">Boletus of the steppes</name>
    <dbReference type="NCBI Taxonomy" id="5323"/>
    <lineage>
        <taxon>Eukaryota</taxon>
        <taxon>Fungi</taxon>
        <taxon>Dikarya</taxon>
        <taxon>Basidiomycota</taxon>
        <taxon>Agaricomycotina</taxon>
        <taxon>Agaricomycetes</taxon>
        <taxon>Agaricomycetidae</taxon>
        <taxon>Agaricales</taxon>
        <taxon>Pleurotineae</taxon>
        <taxon>Pleurotaceae</taxon>
        <taxon>Pleurotus</taxon>
    </lineage>
</organism>
<protein>
    <submittedName>
        <fullName evidence="2">Uncharacterized protein</fullName>
    </submittedName>
</protein>
<evidence type="ECO:0000313" key="2">
    <source>
        <dbReference type="EMBL" id="KAF9493189.1"/>
    </source>
</evidence>
<feature type="compositionally biased region" description="Polar residues" evidence="1">
    <location>
        <begin position="1"/>
        <end position="11"/>
    </location>
</feature>
<sequence>MRNTHTTTTSKALGLSMGHRNIPGDRSTGQATKQTVLLQLLAVLAGVVSHVLTEGLQVAGLPDALTSGYFISFDPKLEVQVLSWPYYALKHRPLRHAVLEEGAGRFRPSS</sequence>
<comment type="caution">
    <text evidence="2">The sequence shown here is derived from an EMBL/GenBank/DDBJ whole genome shotgun (WGS) entry which is preliminary data.</text>
</comment>
<feature type="region of interest" description="Disordered" evidence="1">
    <location>
        <begin position="1"/>
        <end position="20"/>
    </location>
</feature>
<reference evidence="2" key="1">
    <citation type="submission" date="2020-11" db="EMBL/GenBank/DDBJ databases">
        <authorList>
            <consortium name="DOE Joint Genome Institute"/>
            <person name="Ahrendt S."/>
            <person name="Riley R."/>
            <person name="Andreopoulos W."/>
            <person name="Labutti K."/>
            <person name="Pangilinan J."/>
            <person name="Ruiz-Duenas F.J."/>
            <person name="Barrasa J.M."/>
            <person name="Sanchez-Garcia M."/>
            <person name="Camarero S."/>
            <person name="Miyauchi S."/>
            <person name="Serrano A."/>
            <person name="Linde D."/>
            <person name="Babiker R."/>
            <person name="Drula E."/>
            <person name="Ayuso-Fernandez I."/>
            <person name="Pacheco R."/>
            <person name="Padilla G."/>
            <person name="Ferreira P."/>
            <person name="Barriuso J."/>
            <person name="Kellner H."/>
            <person name="Castanera R."/>
            <person name="Alfaro M."/>
            <person name="Ramirez L."/>
            <person name="Pisabarro A.G."/>
            <person name="Kuo A."/>
            <person name="Tritt A."/>
            <person name="Lipzen A."/>
            <person name="He G."/>
            <person name="Yan M."/>
            <person name="Ng V."/>
            <person name="Cullen D."/>
            <person name="Martin F."/>
            <person name="Rosso M.-N."/>
            <person name="Henrissat B."/>
            <person name="Hibbett D."/>
            <person name="Martinez A.T."/>
            <person name="Grigoriev I.V."/>
        </authorList>
    </citation>
    <scope>NUCLEOTIDE SEQUENCE</scope>
    <source>
        <strain evidence="2">ATCC 90797</strain>
    </source>
</reference>
<evidence type="ECO:0000313" key="3">
    <source>
        <dbReference type="Proteomes" id="UP000807025"/>
    </source>
</evidence>
<dbReference type="EMBL" id="MU154589">
    <property type="protein sequence ID" value="KAF9493189.1"/>
    <property type="molecule type" value="Genomic_DNA"/>
</dbReference>
<proteinExistence type="predicted"/>